<keyword evidence="2" id="KW-1185">Reference proteome</keyword>
<organism evidence="1 2">
    <name type="scientific">Nostocoides jenkinsii Ben 74</name>
    <dbReference type="NCBI Taxonomy" id="1193518"/>
    <lineage>
        <taxon>Bacteria</taxon>
        <taxon>Bacillati</taxon>
        <taxon>Actinomycetota</taxon>
        <taxon>Actinomycetes</taxon>
        <taxon>Micrococcales</taxon>
        <taxon>Intrasporangiaceae</taxon>
        <taxon>Nostocoides</taxon>
    </lineage>
</organism>
<name>A0A077MD74_9MICO</name>
<protein>
    <submittedName>
        <fullName evidence="1">Uncharacterized protein</fullName>
    </submittedName>
</protein>
<dbReference type="Proteomes" id="UP000035720">
    <property type="component" value="Unassembled WGS sequence"/>
</dbReference>
<proteinExistence type="predicted"/>
<comment type="caution">
    <text evidence="1">The sequence shown here is derived from an EMBL/GenBank/DDBJ whole genome shotgun (WGS) entry which is preliminary data.</text>
</comment>
<dbReference type="EMBL" id="CAJC01000190">
    <property type="protein sequence ID" value="CCI54559.1"/>
    <property type="molecule type" value="Genomic_DNA"/>
</dbReference>
<dbReference type="AlphaFoldDB" id="A0A077MD74"/>
<dbReference type="STRING" id="1193518.BN13_760009"/>
<reference evidence="1 2" key="1">
    <citation type="journal article" date="2013" name="ISME J.">
        <title>A metabolic model for members of the genus Tetrasphaera involved in enhanced biological phosphorus removal.</title>
        <authorList>
            <person name="Kristiansen R."/>
            <person name="Nguyen H.T.T."/>
            <person name="Saunders A.M."/>
            <person name="Nielsen J.L."/>
            <person name="Wimmer R."/>
            <person name="Le V.Q."/>
            <person name="McIlroy S.J."/>
            <person name="Petrovski S."/>
            <person name="Seviour R.J."/>
            <person name="Calteau A."/>
            <person name="Nielsen K.L."/>
            <person name="Nielsen P.H."/>
        </authorList>
    </citation>
    <scope>NUCLEOTIDE SEQUENCE [LARGE SCALE GENOMIC DNA]</scope>
    <source>
        <strain evidence="1 2">Ben 74</strain>
    </source>
</reference>
<sequence>MFAQVRGGSGRQMWLECGKNRERGEVVAEVRHERRYLHPRLSHVLSGLAGSPMQQALADRVAEVGASGGPPPTGEALREALAAHLWLLQRAAAPEGLPLTTAGWMKPSTLTEFMEVLPTAADWIHSATREIDVHIVTDFRATLQNYRLLGKFKNSLRLTEAGKAALADSVDLWTFLVERLVPADDDFTGSVGAVVLVHMVTSGDRVDMDAVARTMADAGWKDRDGVAATARELWPIYNSLWTVLGNVGPREREPHGNRRVSDAARSMVCEALFLERAPER</sequence>
<accession>A0A077MD74</accession>
<evidence type="ECO:0000313" key="2">
    <source>
        <dbReference type="Proteomes" id="UP000035720"/>
    </source>
</evidence>
<evidence type="ECO:0000313" key="1">
    <source>
        <dbReference type="EMBL" id="CCI54559.1"/>
    </source>
</evidence>
<gene>
    <name evidence="1" type="ORF">BN13_760009</name>
</gene>